<organism evidence="4 5">
    <name type="scientific">Fodinicola feengrottensis</name>
    <dbReference type="NCBI Taxonomy" id="435914"/>
    <lineage>
        <taxon>Bacteria</taxon>
        <taxon>Bacillati</taxon>
        <taxon>Actinomycetota</taxon>
        <taxon>Actinomycetes</taxon>
        <taxon>Mycobacteriales</taxon>
        <taxon>Fodinicola</taxon>
    </lineage>
</organism>
<reference evidence="4 5" key="1">
    <citation type="journal article" date="2019" name="Int. J. Syst. Evol. Microbiol.">
        <title>The Global Catalogue of Microorganisms (GCM) 10K type strain sequencing project: providing services to taxonomists for standard genome sequencing and annotation.</title>
        <authorList>
            <consortium name="The Broad Institute Genomics Platform"/>
            <consortium name="The Broad Institute Genome Sequencing Center for Infectious Disease"/>
            <person name="Wu L."/>
            <person name="Ma J."/>
        </authorList>
    </citation>
    <scope>NUCLEOTIDE SEQUENCE [LARGE SCALE GENOMIC DNA]</scope>
    <source>
        <strain evidence="4 5">JCM 14718</strain>
    </source>
</reference>
<dbReference type="InterPro" id="IPR000683">
    <property type="entry name" value="Gfo/Idh/MocA-like_OxRdtase_N"/>
</dbReference>
<dbReference type="SUPFAM" id="SSF55347">
    <property type="entry name" value="Glyceraldehyde-3-phosphate dehydrogenase-like, C-terminal domain"/>
    <property type="match status" value="1"/>
</dbReference>
<evidence type="ECO:0000259" key="3">
    <source>
        <dbReference type="Pfam" id="PF22725"/>
    </source>
</evidence>
<keyword evidence="1" id="KW-0560">Oxidoreductase</keyword>
<dbReference type="InterPro" id="IPR055170">
    <property type="entry name" value="GFO_IDH_MocA-like_dom"/>
</dbReference>
<dbReference type="EMBL" id="BAAANY010000020">
    <property type="protein sequence ID" value="GAA1697890.1"/>
    <property type="molecule type" value="Genomic_DNA"/>
</dbReference>
<dbReference type="Pfam" id="PF22725">
    <property type="entry name" value="GFO_IDH_MocA_C3"/>
    <property type="match status" value="1"/>
</dbReference>
<evidence type="ECO:0000313" key="4">
    <source>
        <dbReference type="EMBL" id="GAA1697890.1"/>
    </source>
</evidence>
<dbReference type="SUPFAM" id="SSF51735">
    <property type="entry name" value="NAD(P)-binding Rossmann-fold domains"/>
    <property type="match status" value="1"/>
</dbReference>
<dbReference type="InterPro" id="IPR050463">
    <property type="entry name" value="Gfo/Idh/MocA_oxidrdct_glycsds"/>
</dbReference>
<protein>
    <recommendedName>
        <fullName evidence="6">Gfo/Idh/MocA family oxidoreductase</fullName>
    </recommendedName>
</protein>
<accession>A0ABN2I385</accession>
<dbReference type="Proteomes" id="UP001500618">
    <property type="component" value="Unassembled WGS sequence"/>
</dbReference>
<dbReference type="PANTHER" id="PTHR43818:SF11">
    <property type="entry name" value="BCDNA.GH03377"/>
    <property type="match status" value="1"/>
</dbReference>
<dbReference type="Gene3D" id="3.30.360.10">
    <property type="entry name" value="Dihydrodipicolinate Reductase, domain 2"/>
    <property type="match status" value="1"/>
</dbReference>
<gene>
    <name evidence="4" type="ORF">GCM10009765_54160</name>
</gene>
<evidence type="ECO:0008006" key="6">
    <source>
        <dbReference type="Google" id="ProtNLM"/>
    </source>
</evidence>
<dbReference type="Pfam" id="PF01408">
    <property type="entry name" value="GFO_IDH_MocA"/>
    <property type="match status" value="1"/>
</dbReference>
<evidence type="ECO:0000259" key="2">
    <source>
        <dbReference type="Pfam" id="PF01408"/>
    </source>
</evidence>
<name>A0ABN2I385_9ACTN</name>
<dbReference type="RefSeq" id="WP_344313228.1">
    <property type="nucleotide sequence ID" value="NZ_BAAANY010000020.1"/>
</dbReference>
<feature type="domain" description="GFO/IDH/MocA-like oxidoreductase" evidence="3">
    <location>
        <begin position="148"/>
        <end position="255"/>
    </location>
</feature>
<sequence length="364" mass="39850">MSDRVTYQFEYAERLPAVFVGAGGHAYRNVYPSLAYAPVDLRAVCDIDGDRAQTYARMFGAPRSYTDHREMLERERPAVAFIVTAYHPDGRVQATDLAADCLRAGVHVWMEKPTAASAAEVEELAALSERTGRYVLTGLKKIFAPAMEKLHAIVHAEEFGRPASISVRYPQDLPAPERRADLNAMRGFLDHLYHPAAILHYLMGPVERFGFEWEPVAGSTVASLRFASGAVGTLHLAAGGGPASPLERVEVMGSGANAVLENGVKLTYYRPGRSGEYGRTGSFLVDDDAAALRWEPEFSLGQLANKNLFYLGYVREIQHFCDAVLAGRPPAKGTLADSLAIMRLFEAYQRVPAGTYVTLPLEAP</sequence>
<evidence type="ECO:0000313" key="5">
    <source>
        <dbReference type="Proteomes" id="UP001500618"/>
    </source>
</evidence>
<keyword evidence="5" id="KW-1185">Reference proteome</keyword>
<dbReference type="PANTHER" id="PTHR43818">
    <property type="entry name" value="BCDNA.GH03377"/>
    <property type="match status" value="1"/>
</dbReference>
<comment type="caution">
    <text evidence="4">The sequence shown here is derived from an EMBL/GenBank/DDBJ whole genome shotgun (WGS) entry which is preliminary data.</text>
</comment>
<proteinExistence type="predicted"/>
<evidence type="ECO:0000256" key="1">
    <source>
        <dbReference type="ARBA" id="ARBA00023002"/>
    </source>
</evidence>
<feature type="domain" description="Gfo/Idh/MocA-like oxidoreductase N-terminal" evidence="2">
    <location>
        <begin position="18"/>
        <end position="137"/>
    </location>
</feature>
<dbReference type="Gene3D" id="3.40.50.720">
    <property type="entry name" value="NAD(P)-binding Rossmann-like Domain"/>
    <property type="match status" value="1"/>
</dbReference>
<dbReference type="InterPro" id="IPR036291">
    <property type="entry name" value="NAD(P)-bd_dom_sf"/>
</dbReference>